<feature type="chain" id="PRO_5039620590" evidence="1">
    <location>
        <begin position="26"/>
        <end position="351"/>
    </location>
</feature>
<feature type="domain" description="Glucose/Sorbosone dehydrogenase" evidence="2">
    <location>
        <begin position="46"/>
        <end position="335"/>
    </location>
</feature>
<evidence type="ECO:0000256" key="1">
    <source>
        <dbReference type="SAM" id="SignalP"/>
    </source>
</evidence>
<accession>A0A839S1H5</accession>
<dbReference type="Gene3D" id="2.120.10.30">
    <property type="entry name" value="TolB, C-terminal domain"/>
    <property type="match status" value="1"/>
</dbReference>
<dbReference type="SUPFAM" id="SSF50952">
    <property type="entry name" value="Soluble quinoprotein glucose dehydrogenase"/>
    <property type="match status" value="1"/>
</dbReference>
<comment type="caution">
    <text evidence="3">The sequence shown here is derived from an EMBL/GenBank/DDBJ whole genome shotgun (WGS) entry which is preliminary data.</text>
</comment>
<dbReference type="EMBL" id="JACHWU010000003">
    <property type="protein sequence ID" value="MBB3051606.1"/>
    <property type="molecule type" value="Genomic_DNA"/>
</dbReference>
<dbReference type="Proteomes" id="UP000550714">
    <property type="component" value="Unassembled WGS sequence"/>
</dbReference>
<dbReference type="AlphaFoldDB" id="A0A839S1H5"/>
<keyword evidence="4" id="KW-1185">Reference proteome</keyword>
<evidence type="ECO:0000313" key="3">
    <source>
        <dbReference type="EMBL" id="MBB3051606.1"/>
    </source>
</evidence>
<dbReference type="PANTHER" id="PTHR19328:SF13">
    <property type="entry name" value="HIPL1 PROTEIN"/>
    <property type="match status" value="1"/>
</dbReference>
<evidence type="ECO:0000259" key="2">
    <source>
        <dbReference type="Pfam" id="PF07995"/>
    </source>
</evidence>
<feature type="signal peptide" evidence="1">
    <location>
        <begin position="1"/>
        <end position="25"/>
    </location>
</feature>
<proteinExistence type="predicted"/>
<evidence type="ECO:0000313" key="4">
    <source>
        <dbReference type="Proteomes" id="UP000550714"/>
    </source>
</evidence>
<gene>
    <name evidence="3" type="ORF">FHS23_002635</name>
</gene>
<reference evidence="3 4" key="1">
    <citation type="submission" date="2020-08" db="EMBL/GenBank/DDBJ databases">
        <title>Genomic Encyclopedia of Type Strains, Phase III (KMG-III): the genomes of soil and plant-associated and newly described type strains.</title>
        <authorList>
            <person name="Whitman W."/>
        </authorList>
    </citation>
    <scope>NUCLEOTIDE SEQUENCE [LARGE SCALE GENOMIC DNA]</scope>
    <source>
        <strain evidence="3 4">CECT 8577</strain>
    </source>
</reference>
<sequence>MTSMRSLPALGAVTLVLLTGCSAGSSGGPAERTDARGTTETVVTGLDAPWSIAFVGDTPLVSTRDDGEILEVTGDGTRVAGTIDDVEPSGETGLMGLATDGRDRLYVHSTGAGGNRVQRYTVEGRPGGLSLGDAATIVDGLPSATFHSGGRIAFGPDGMLYVTVGDAGVSDAAQDRGDLAGSILRLTPDGDVPADNPFDGSPVYSYGHRNPQGLAWASDGTMFASEFGEDTWDELNVIEPGGNYGWPIVEGKGGDDRFVDPVQQWQPDEASPSGIEIHDGTIHIANLRGEVLRTVPVADPSSSTELLAGEHGRLRDVVTAPGGELWILTNNTDGRGEPTAGDDRILRLTGR</sequence>
<dbReference type="PANTHER" id="PTHR19328">
    <property type="entry name" value="HEDGEHOG-INTERACTING PROTEIN"/>
    <property type="match status" value="1"/>
</dbReference>
<name>A0A839S1H5_9PSEU</name>
<dbReference type="PROSITE" id="PS51257">
    <property type="entry name" value="PROKAR_LIPOPROTEIN"/>
    <property type="match status" value="1"/>
</dbReference>
<protein>
    <submittedName>
        <fullName evidence="3">Glucose/arabinose dehydrogenase</fullName>
    </submittedName>
</protein>
<dbReference type="InterPro" id="IPR011042">
    <property type="entry name" value="6-blade_b-propeller_TolB-like"/>
</dbReference>
<dbReference type="InterPro" id="IPR012938">
    <property type="entry name" value="Glc/Sorbosone_DH"/>
</dbReference>
<dbReference type="InterPro" id="IPR011041">
    <property type="entry name" value="Quinoprot_gluc/sorb_DH_b-prop"/>
</dbReference>
<organism evidence="3 4">
    <name type="scientific">Prauserella isguenensis</name>
    <dbReference type="NCBI Taxonomy" id="1470180"/>
    <lineage>
        <taxon>Bacteria</taxon>
        <taxon>Bacillati</taxon>
        <taxon>Actinomycetota</taxon>
        <taxon>Actinomycetes</taxon>
        <taxon>Pseudonocardiales</taxon>
        <taxon>Pseudonocardiaceae</taxon>
        <taxon>Prauserella</taxon>
    </lineage>
</organism>
<keyword evidence="1" id="KW-0732">Signal</keyword>
<dbReference type="Pfam" id="PF07995">
    <property type="entry name" value="GSDH"/>
    <property type="match status" value="1"/>
</dbReference>
<dbReference type="RefSeq" id="WP_183654104.1">
    <property type="nucleotide sequence ID" value="NZ_JACHWU010000003.1"/>
</dbReference>